<evidence type="ECO:0000313" key="3">
    <source>
        <dbReference type="Proteomes" id="UP000651050"/>
    </source>
</evidence>
<keyword evidence="1" id="KW-1133">Transmembrane helix</keyword>
<accession>A0A931MHG3</accession>
<feature type="transmembrane region" description="Helical" evidence="1">
    <location>
        <begin position="169"/>
        <end position="189"/>
    </location>
</feature>
<feature type="transmembrane region" description="Helical" evidence="1">
    <location>
        <begin position="223"/>
        <end position="239"/>
    </location>
</feature>
<protein>
    <submittedName>
        <fullName evidence="2">Uncharacterized protein</fullName>
    </submittedName>
</protein>
<dbReference type="Proteomes" id="UP000651050">
    <property type="component" value="Unassembled WGS sequence"/>
</dbReference>
<organism evidence="2 3">
    <name type="scientific">Caenimonas aquaedulcis</name>
    <dbReference type="NCBI Taxonomy" id="2793270"/>
    <lineage>
        <taxon>Bacteria</taxon>
        <taxon>Pseudomonadati</taxon>
        <taxon>Pseudomonadota</taxon>
        <taxon>Betaproteobacteria</taxon>
        <taxon>Burkholderiales</taxon>
        <taxon>Comamonadaceae</taxon>
        <taxon>Caenimonas</taxon>
    </lineage>
</organism>
<feature type="transmembrane region" description="Helical" evidence="1">
    <location>
        <begin position="251"/>
        <end position="271"/>
    </location>
</feature>
<evidence type="ECO:0000313" key="2">
    <source>
        <dbReference type="EMBL" id="MBG9388714.1"/>
    </source>
</evidence>
<feature type="transmembrane region" description="Helical" evidence="1">
    <location>
        <begin position="88"/>
        <end position="107"/>
    </location>
</feature>
<keyword evidence="1" id="KW-0812">Transmembrane</keyword>
<comment type="caution">
    <text evidence="2">The sequence shown here is derived from an EMBL/GenBank/DDBJ whole genome shotgun (WGS) entry which is preliminary data.</text>
</comment>
<keyword evidence="3" id="KW-1185">Reference proteome</keyword>
<dbReference type="EMBL" id="JADWYS010000001">
    <property type="protein sequence ID" value="MBG9388714.1"/>
    <property type="molecule type" value="Genomic_DNA"/>
</dbReference>
<proteinExistence type="predicted"/>
<dbReference type="RefSeq" id="WP_196986557.1">
    <property type="nucleotide sequence ID" value="NZ_JADWYS010000001.1"/>
</dbReference>
<evidence type="ECO:0000256" key="1">
    <source>
        <dbReference type="SAM" id="Phobius"/>
    </source>
</evidence>
<sequence length="276" mass="27919">MDEWRGLLDHPAVQAAAIPFLVSLAVAAPMRRARFLALGIVVAFVAAVGLTVGYSFEPLTATRKLILAGAATAIAIAGLSRTHGNGGLAVRCAISAAAAAAALWMLWRVLQQEEVPGAYWKGLAAAAYVAALVGSSLSVEGDPARTAAMSMVQGLSAGGLALLGASALLAQFGIAIGAGAGAVLLAVLLRRQQGAVGAGFSLPSSAIAAMVGLLIVFTGSLPWVALLPTLLIPWAALMIRAERFAPWPRAVLTVLACAVPMIAALALAWYVGAPPA</sequence>
<keyword evidence="1" id="KW-0472">Membrane</keyword>
<feature type="transmembrane region" description="Helical" evidence="1">
    <location>
        <begin position="12"/>
        <end position="28"/>
    </location>
</feature>
<feature type="transmembrane region" description="Helical" evidence="1">
    <location>
        <begin position="196"/>
        <end position="217"/>
    </location>
</feature>
<gene>
    <name evidence="2" type="ORF">I5803_11835</name>
</gene>
<reference evidence="2" key="1">
    <citation type="submission" date="2020-11" db="EMBL/GenBank/DDBJ databases">
        <title>Bacterial whole genome sequence for Caenimonas sp. DR4.4.</title>
        <authorList>
            <person name="Le V."/>
            <person name="Ko S.-R."/>
            <person name="Ahn C.-Y."/>
            <person name="Oh H.-M."/>
        </authorList>
    </citation>
    <scope>NUCLEOTIDE SEQUENCE</scope>
    <source>
        <strain evidence="2">DR4.4</strain>
    </source>
</reference>
<feature type="transmembrane region" description="Helical" evidence="1">
    <location>
        <begin position="35"/>
        <end position="56"/>
    </location>
</feature>
<name>A0A931MHG3_9BURK</name>
<dbReference type="AlphaFoldDB" id="A0A931MHG3"/>
<feature type="transmembrane region" description="Helical" evidence="1">
    <location>
        <begin position="119"/>
        <end position="139"/>
    </location>
</feature>